<reference evidence="1 2" key="1">
    <citation type="submission" date="2021-01" db="EMBL/GenBank/DDBJ databases">
        <title>Genomic Encyclopedia of Type Strains, Phase IV (KMG-IV): sequencing the most valuable type-strain genomes for metagenomic binning, comparative biology and taxonomic classification.</title>
        <authorList>
            <person name="Goeker M."/>
        </authorList>
    </citation>
    <scope>NUCLEOTIDE SEQUENCE [LARGE SCALE GENOMIC DNA]</scope>
    <source>
        <strain evidence="1 2">DSM 25879</strain>
    </source>
</reference>
<dbReference type="EMBL" id="JAFBED010000004">
    <property type="protein sequence ID" value="MBM7620190.1"/>
    <property type="molecule type" value="Genomic_DNA"/>
</dbReference>
<evidence type="ECO:0000313" key="1">
    <source>
        <dbReference type="EMBL" id="MBM7620190.1"/>
    </source>
</evidence>
<dbReference type="RefSeq" id="WP_204415707.1">
    <property type="nucleotide sequence ID" value="NZ_JAFBED010000004.1"/>
</dbReference>
<comment type="caution">
    <text evidence="1">The sequence shown here is derived from an EMBL/GenBank/DDBJ whole genome shotgun (WGS) entry which is preliminary data.</text>
</comment>
<evidence type="ECO:0008006" key="3">
    <source>
        <dbReference type="Google" id="ProtNLM"/>
    </source>
</evidence>
<dbReference type="Proteomes" id="UP000737402">
    <property type="component" value="Unassembled WGS sequence"/>
</dbReference>
<organism evidence="1 2">
    <name type="scientific">Sutcliffiella tianshenii</name>
    <dbReference type="NCBI Taxonomy" id="1463404"/>
    <lineage>
        <taxon>Bacteria</taxon>
        <taxon>Bacillati</taxon>
        <taxon>Bacillota</taxon>
        <taxon>Bacilli</taxon>
        <taxon>Bacillales</taxon>
        <taxon>Bacillaceae</taxon>
        <taxon>Sutcliffiella</taxon>
    </lineage>
</organism>
<protein>
    <recommendedName>
        <fullName evidence="3">C2H2-type domain-containing protein</fullName>
    </recommendedName>
</protein>
<sequence>MNRLEYEEKLKEVYNGAVEPLRKYLNLHSTMKFYCHKCGVAFYGKAGHIIGKDHQRHECGLPYGDRDGYRFYVRFNKNDKSKKNAKIDGVKLVAQLDELLNEGQPYQTIRNKTGVDIHLIDYYANTLFKKAEEKPVNLTFFKATARGRKVYIDEAGKLYMECNNCQEVKDINLFQNTKIGFLGKLPFCKNCANKKQ</sequence>
<keyword evidence="2" id="KW-1185">Reference proteome</keyword>
<gene>
    <name evidence="1" type="ORF">JOC95_002043</name>
</gene>
<evidence type="ECO:0000313" key="2">
    <source>
        <dbReference type="Proteomes" id="UP000737402"/>
    </source>
</evidence>
<name>A0ABS2NZU5_9BACI</name>
<proteinExistence type="predicted"/>
<accession>A0ABS2NZU5</accession>